<dbReference type="InterPro" id="IPR014710">
    <property type="entry name" value="RmlC-like_jellyroll"/>
</dbReference>
<dbReference type="Proteomes" id="UP000037688">
    <property type="component" value="Unassembled WGS sequence"/>
</dbReference>
<reference evidence="2 3" key="1">
    <citation type="submission" date="2015-08" db="EMBL/GenBank/DDBJ databases">
        <title>Draft genome sequence of cellulolytic and xylanolytic Paenibacillus sp. A59, isolated from a decaying forest soil from Patagonia, Argentina.</title>
        <authorList>
            <person name="Ghio S."/>
            <person name="Caceres A.M."/>
            <person name="Talia P."/>
            <person name="Grasso D."/>
            <person name="Campos E."/>
        </authorList>
    </citation>
    <scope>NUCLEOTIDE SEQUENCE [LARGE SCALE GENOMIC DNA]</scope>
    <source>
        <strain evidence="2 3">A59</strain>
    </source>
</reference>
<dbReference type="Gene3D" id="2.60.120.10">
    <property type="entry name" value="Jelly Rolls"/>
    <property type="match status" value="1"/>
</dbReference>
<dbReference type="PANTHER" id="PTHR36440">
    <property type="entry name" value="PUTATIVE (AFU_ORTHOLOGUE AFUA_8G07350)-RELATED"/>
    <property type="match status" value="1"/>
</dbReference>
<dbReference type="Pfam" id="PF07883">
    <property type="entry name" value="Cupin_2"/>
    <property type="match status" value="1"/>
</dbReference>
<name>A0A0N0C3R2_9BACL</name>
<evidence type="ECO:0000259" key="1">
    <source>
        <dbReference type="Pfam" id="PF07883"/>
    </source>
</evidence>
<dbReference type="AlphaFoldDB" id="A0A0N0C3R2"/>
<dbReference type="SUPFAM" id="SSF51182">
    <property type="entry name" value="RmlC-like cupins"/>
    <property type="match status" value="1"/>
</dbReference>
<organism evidence="2 3">
    <name type="scientific">Paenibacillus xylanivorans</name>
    <dbReference type="NCBI Taxonomy" id="1705561"/>
    <lineage>
        <taxon>Bacteria</taxon>
        <taxon>Bacillati</taxon>
        <taxon>Bacillota</taxon>
        <taxon>Bacilli</taxon>
        <taxon>Bacillales</taxon>
        <taxon>Paenibacillaceae</taxon>
        <taxon>Paenibacillus</taxon>
    </lineage>
</organism>
<dbReference type="InterPro" id="IPR053146">
    <property type="entry name" value="QDO-like"/>
</dbReference>
<dbReference type="InterPro" id="IPR011051">
    <property type="entry name" value="RmlC_Cupin_sf"/>
</dbReference>
<comment type="caution">
    <text evidence="2">The sequence shown here is derived from an EMBL/GenBank/DDBJ whole genome shotgun (WGS) entry which is preliminary data.</text>
</comment>
<dbReference type="EMBL" id="LITU01000070">
    <property type="protein sequence ID" value="KOY14695.1"/>
    <property type="molecule type" value="Genomic_DNA"/>
</dbReference>
<sequence>MNEHKERSRVEKTVTHKVTGEQITFVETATDTDGKYLLIEVALPPLGKGPPLHIHDRFEEEFEVISGKLTVTLGKTKHLLAAGDQCTAPIRTPHTFTNDHDEPTVFRVRLTPPSKFEQSVRIHYGLMDDGLTDEKGNPKSLAHSALVLTLQDTLIMGIPLRLQRGLFGFIVKRAHKKGVYAALEKYTGETL</sequence>
<proteinExistence type="predicted"/>
<dbReference type="PATRIC" id="fig|1705561.3.peg.4147"/>
<gene>
    <name evidence="2" type="ORF">AMS66_19890</name>
</gene>
<dbReference type="PANTHER" id="PTHR36440:SF1">
    <property type="entry name" value="PUTATIVE (AFU_ORTHOLOGUE AFUA_8G07350)-RELATED"/>
    <property type="match status" value="1"/>
</dbReference>
<feature type="domain" description="Cupin type-2" evidence="1">
    <location>
        <begin position="41"/>
        <end position="106"/>
    </location>
</feature>
<accession>A0A0N0C3R2</accession>
<evidence type="ECO:0000313" key="2">
    <source>
        <dbReference type="EMBL" id="KOY14695.1"/>
    </source>
</evidence>
<dbReference type="InterPro" id="IPR013096">
    <property type="entry name" value="Cupin_2"/>
</dbReference>
<protein>
    <recommendedName>
        <fullName evidence="1">Cupin type-2 domain-containing protein</fullName>
    </recommendedName>
</protein>
<evidence type="ECO:0000313" key="3">
    <source>
        <dbReference type="Proteomes" id="UP000037688"/>
    </source>
</evidence>
<keyword evidence="3" id="KW-1185">Reference proteome</keyword>